<evidence type="ECO:0000256" key="2">
    <source>
        <dbReference type="SAM" id="Phobius"/>
    </source>
</evidence>
<evidence type="ECO:0000313" key="4">
    <source>
        <dbReference type="EMBL" id="RGM39222.1"/>
    </source>
</evidence>
<evidence type="ECO:0000256" key="1">
    <source>
        <dbReference type="SAM" id="MobiDB-lite"/>
    </source>
</evidence>
<protein>
    <submittedName>
        <fullName evidence="4">Uncharacterized protein</fullName>
    </submittedName>
</protein>
<dbReference type="EMBL" id="JABDSI010000137">
    <property type="protein sequence ID" value="NMW42532.1"/>
    <property type="molecule type" value="Genomic_DNA"/>
</dbReference>
<gene>
    <name evidence="4" type="ORF">DXC16_20930</name>
    <name evidence="3" type="ORF">HKQ55_20995</name>
</gene>
<reference evidence="4 5" key="1">
    <citation type="submission" date="2018-08" db="EMBL/GenBank/DDBJ databases">
        <title>A genome reference for cultivated species of the human gut microbiota.</title>
        <authorList>
            <person name="Zou Y."/>
            <person name="Xue W."/>
            <person name="Luo G."/>
        </authorList>
    </citation>
    <scope>NUCLEOTIDE SEQUENCE [LARGE SCALE GENOMIC DNA]</scope>
    <source>
        <strain evidence="4 5">OM08-13BH</strain>
    </source>
</reference>
<feature type="transmembrane region" description="Helical" evidence="2">
    <location>
        <begin position="59"/>
        <end position="79"/>
    </location>
</feature>
<keyword evidence="2" id="KW-0812">Transmembrane</keyword>
<keyword evidence="2" id="KW-0472">Membrane</keyword>
<reference evidence="3 6" key="2">
    <citation type="submission" date="2020-04" db="EMBL/GenBank/DDBJ databases">
        <title>A novel gut-associated lysogenic phage, Bacteroides phage BV01, alters the host transcriptome and bile acid metabolism in Bacteroides vulgatus.</title>
        <authorList>
            <person name="Campbell D.E."/>
            <person name="Ly L."/>
            <person name="Ridlon J.M."/>
            <person name="Hsiao A."/>
            <person name="Degnan P.H."/>
        </authorList>
    </citation>
    <scope>NUCLEOTIDE SEQUENCE [LARGE SCALE GENOMIC DNA]</scope>
    <source>
        <strain evidence="3 6">VPI-BV8526</strain>
    </source>
</reference>
<dbReference type="RefSeq" id="WP_117720555.1">
    <property type="nucleotide sequence ID" value="NZ_JABDSI010000137.1"/>
</dbReference>
<feature type="region of interest" description="Disordered" evidence="1">
    <location>
        <begin position="1"/>
        <end position="22"/>
    </location>
</feature>
<name>A0A3E4WAM0_PHOVU</name>
<dbReference type="EMBL" id="QSTG01000052">
    <property type="protein sequence ID" value="RGM39222.1"/>
    <property type="molecule type" value="Genomic_DNA"/>
</dbReference>
<sequence length="84" mass="9208">MAENEKQEIKEASNGSSDPKETTRSLIAQVYVWAFFGVIVVVFIVGGCNTFSVDEYKDMLVTVSGILSGPLGFIVGYYFKASKE</sequence>
<dbReference type="AlphaFoldDB" id="A0A3E4WAM0"/>
<dbReference type="Proteomes" id="UP000583639">
    <property type="component" value="Unassembled WGS sequence"/>
</dbReference>
<evidence type="ECO:0000313" key="3">
    <source>
        <dbReference type="EMBL" id="NMW42532.1"/>
    </source>
</evidence>
<feature type="transmembrane region" description="Helical" evidence="2">
    <location>
        <begin position="30"/>
        <end position="53"/>
    </location>
</feature>
<dbReference type="Proteomes" id="UP000261003">
    <property type="component" value="Unassembled WGS sequence"/>
</dbReference>
<comment type="caution">
    <text evidence="4">The sequence shown here is derived from an EMBL/GenBank/DDBJ whole genome shotgun (WGS) entry which is preliminary data.</text>
</comment>
<keyword evidence="2" id="KW-1133">Transmembrane helix</keyword>
<proteinExistence type="predicted"/>
<evidence type="ECO:0000313" key="5">
    <source>
        <dbReference type="Proteomes" id="UP000261003"/>
    </source>
</evidence>
<accession>A0A3E4WAM0</accession>
<feature type="compositionally biased region" description="Basic and acidic residues" evidence="1">
    <location>
        <begin position="1"/>
        <end position="11"/>
    </location>
</feature>
<organism evidence="4 5">
    <name type="scientific">Phocaeicola vulgatus</name>
    <name type="common">Bacteroides vulgatus</name>
    <dbReference type="NCBI Taxonomy" id="821"/>
    <lineage>
        <taxon>Bacteria</taxon>
        <taxon>Pseudomonadati</taxon>
        <taxon>Bacteroidota</taxon>
        <taxon>Bacteroidia</taxon>
        <taxon>Bacteroidales</taxon>
        <taxon>Bacteroidaceae</taxon>
        <taxon>Phocaeicola</taxon>
    </lineage>
</organism>
<evidence type="ECO:0000313" key="6">
    <source>
        <dbReference type="Proteomes" id="UP000583639"/>
    </source>
</evidence>